<reference evidence="1" key="1">
    <citation type="journal article" date="2005" name="Environ. Microbiol.">
        <title>Genetic and functional properties of uncultivated thermophilic crenarchaeotes from a subsurface gold mine as revealed by analysis of genome fragments.</title>
        <authorList>
            <person name="Nunoura T."/>
            <person name="Hirayama H."/>
            <person name="Takami H."/>
            <person name="Oida H."/>
            <person name="Nishi S."/>
            <person name="Shimamura S."/>
            <person name="Suzuki Y."/>
            <person name="Inagaki F."/>
            <person name="Takai K."/>
            <person name="Nealson K.H."/>
            <person name="Horikoshi K."/>
        </authorList>
    </citation>
    <scope>NUCLEOTIDE SEQUENCE</scope>
</reference>
<organism evidence="1">
    <name type="scientific">Acetithermum autotrophicum</name>
    <dbReference type="NCBI Taxonomy" id="1446466"/>
    <lineage>
        <taxon>Bacteria</taxon>
        <taxon>Candidatus Bipolaricaulota</taxon>
        <taxon>Candidatus Acetithermum</taxon>
    </lineage>
</organism>
<dbReference type="Gene3D" id="3.10.450.530">
    <property type="entry name" value="Ribonuclease toxin, BrnT, of type II toxin-antitoxin system"/>
    <property type="match status" value="1"/>
</dbReference>
<gene>
    <name evidence="1" type="ORF">HGMM_OP1C134</name>
</gene>
<proteinExistence type="predicted"/>
<dbReference type="InterPro" id="IPR038573">
    <property type="entry name" value="BrnT_sf"/>
</dbReference>
<accession>H5SQK3</accession>
<dbReference type="AlphaFoldDB" id="H5SQK3"/>
<reference evidence="1" key="2">
    <citation type="journal article" date="2012" name="PLoS ONE">
        <title>A Deeply Branching Thermophilic Bacterium with an Ancient Acetyl-CoA Pathway Dominates a Subsurface Ecosystem.</title>
        <authorList>
            <person name="Takami H."/>
            <person name="Noguchi H."/>
            <person name="Takaki Y."/>
            <person name="Uchiyama I."/>
            <person name="Toyoda A."/>
            <person name="Nishi S."/>
            <person name="Chee G.-J."/>
            <person name="Arai W."/>
            <person name="Nunoura T."/>
            <person name="Itoh T."/>
            <person name="Hattori M."/>
            <person name="Takai K."/>
        </authorList>
    </citation>
    <scope>NUCLEOTIDE SEQUENCE</scope>
</reference>
<protein>
    <submittedName>
        <fullName evidence="1">Hypothetical conserved protein</fullName>
    </submittedName>
</protein>
<dbReference type="EMBL" id="AP011800">
    <property type="protein sequence ID" value="BAL58439.1"/>
    <property type="molecule type" value="Genomic_DNA"/>
</dbReference>
<dbReference type="InterPro" id="IPR007460">
    <property type="entry name" value="BrnT_toxin"/>
</dbReference>
<sequence>MIDVRIYEIIWKEQFVEKIIRKHGVTPSEVEQALLSKPYIRKAEKGQVKGEDVYVAYGQTRSGRYLLVFFINKRRGAVMPISARDMNSKQRRVYHAQKKAR</sequence>
<dbReference type="Pfam" id="PF04365">
    <property type="entry name" value="BrnT_toxin"/>
    <property type="match status" value="1"/>
</dbReference>
<evidence type="ECO:0000313" key="1">
    <source>
        <dbReference type="EMBL" id="BAL58439.1"/>
    </source>
</evidence>
<name>H5SQK3_ACEAU</name>